<dbReference type="InterPro" id="IPR013368">
    <property type="entry name" value="YecD_YerC"/>
</dbReference>
<protein>
    <recommendedName>
        <fullName evidence="3">TrpR, YerC/YecD</fullName>
    </recommendedName>
</protein>
<dbReference type="AlphaFoldDB" id="A0A1F6BXR3"/>
<dbReference type="PANTHER" id="PTHR40080">
    <property type="entry name" value="LMO1763 PROTEIN"/>
    <property type="match status" value="1"/>
</dbReference>
<evidence type="ECO:0000313" key="1">
    <source>
        <dbReference type="EMBL" id="OGG41701.1"/>
    </source>
</evidence>
<reference evidence="1 2" key="1">
    <citation type="journal article" date="2016" name="Nat. Commun.">
        <title>Thousands of microbial genomes shed light on interconnected biogeochemical processes in an aquifer system.</title>
        <authorList>
            <person name="Anantharaman K."/>
            <person name="Brown C.T."/>
            <person name="Hug L.A."/>
            <person name="Sharon I."/>
            <person name="Castelle C.J."/>
            <person name="Probst A.J."/>
            <person name="Thomas B.C."/>
            <person name="Singh A."/>
            <person name="Wilkins M.J."/>
            <person name="Karaoz U."/>
            <person name="Brodie E.L."/>
            <person name="Williams K.H."/>
            <person name="Hubbard S.S."/>
            <person name="Banfield J.F."/>
        </authorList>
    </citation>
    <scope>NUCLEOTIDE SEQUENCE [LARGE SCALE GENOMIC DNA]</scope>
</reference>
<dbReference type="EMBL" id="MFKK01000010">
    <property type="protein sequence ID" value="OGG41701.1"/>
    <property type="molecule type" value="Genomic_DNA"/>
</dbReference>
<dbReference type="NCBIfam" id="TIGR02531">
    <property type="entry name" value="yecD_yerC"/>
    <property type="match status" value="1"/>
</dbReference>
<dbReference type="GO" id="GO:0043565">
    <property type="term" value="F:sequence-specific DNA binding"/>
    <property type="evidence" value="ECO:0007669"/>
    <property type="project" value="InterPro"/>
</dbReference>
<sequence length="96" mass="11413">MELEKQLQSKETRELARAILRLRNEEEALMFFRDLFTLEELADASRRWAVARMLEKKMTFDEIERKTGMSSATIARVNYWIHHGMGGYKLMLKRCS</sequence>
<evidence type="ECO:0008006" key="3">
    <source>
        <dbReference type="Google" id="ProtNLM"/>
    </source>
</evidence>
<dbReference type="Proteomes" id="UP000176996">
    <property type="component" value="Unassembled WGS sequence"/>
</dbReference>
<dbReference type="InterPro" id="IPR000831">
    <property type="entry name" value="Trp_repress"/>
</dbReference>
<evidence type="ECO:0000313" key="2">
    <source>
        <dbReference type="Proteomes" id="UP000176996"/>
    </source>
</evidence>
<dbReference type="SUPFAM" id="SSF48295">
    <property type="entry name" value="TrpR-like"/>
    <property type="match status" value="1"/>
</dbReference>
<dbReference type="GO" id="GO:0003700">
    <property type="term" value="F:DNA-binding transcription factor activity"/>
    <property type="evidence" value="ECO:0007669"/>
    <property type="project" value="InterPro"/>
</dbReference>
<dbReference type="Pfam" id="PF01371">
    <property type="entry name" value="Trp_repressor"/>
    <property type="match status" value="1"/>
</dbReference>
<organism evidence="1 2">
    <name type="scientific">Candidatus Jorgensenbacteria bacterium RIFCSPLOWO2_01_FULL_45_25b</name>
    <dbReference type="NCBI Taxonomy" id="1798471"/>
    <lineage>
        <taxon>Bacteria</taxon>
        <taxon>Candidatus Joergenseniibacteriota</taxon>
    </lineage>
</organism>
<dbReference type="InterPro" id="IPR010921">
    <property type="entry name" value="Trp_repressor/repl_initiator"/>
</dbReference>
<dbReference type="Gene3D" id="1.10.1270.10">
    <property type="entry name" value="TrpR-like"/>
    <property type="match status" value="1"/>
</dbReference>
<gene>
    <name evidence="1" type="ORF">A3A21_03785</name>
</gene>
<proteinExistence type="predicted"/>
<dbReference type="PANTHER" id="PTHR40080:SF1">
    <property type="entry name" value="TRPR-LIKE PROTEIN YERC_YECD"/>
    <property type="match status" value="1"/>
</dbReference>
<dbReference type="PIRSF" id="PIRSF012508">
    <property type="entry name" value="YerC"/>
    <property type="match status" value="1"/>
</dbReference>
<dbReference type="InterPro" id="IPR038116">
    <property type="entry name" value="TrpR-like_sf"/>
</dbReference>
<dbReference type="STRING" id="1798471.A3A21_03785"/>
<name>A0A1F6BXR3_9BACT</name>
<accession>A0A1F6BXR3</accession>
<comment type="caution">
    <text evidence="1">The sequence shown here is derived from an EMBL/GenBank/DDBJ whole genome shotgun (WGS) entry which is preliminary data.</text>
</comment>